<dbReference type="Pfam" id="PF03949">
    <property type="entry name" value="Malic_M"/>
    <property type="match status" value="1"/>
</dbReference>
<dbReference type="Gene3D" id="3.40.50.10380">
    <property type="entry name" value="Malic enzyme, N-terminal domain"/>
    <property type="match status" value="1"/>
</dbReference>
<comment type="similarity">
    <text evidence="2">Belongs to the malic enzymes family.</text>
</comment>
<dbReference type="InterPro" id="IPR012301">
    <property type="entry name" value="Malic_N_dom"/>
</dbReference>
<dbReference type="InterPro" id="IPR011709">
    <property type="entry name" value="DEAD-box_helicase_OB_fold"/>
</dbReference>
<keyword evidence="9" id="KW-0560">Oxidoreductase</keyword>
<dbReference type="SUPFAM" id="SSF52540">
    <property type="entry name" value="P-loop containing nucleoside triphosphate hydrolases"/>
    <property type="match status" value="1"/>
</dbReference>
<feature type="domain" description="Helicase C-terminal" evidence="12">
    <location>
        <begin position="819"/>
        <end position="996"/>
    </location>
</feature>
<evidence type="ECO:0000256" key="4">
    <source>
        <dbReference type="ARBA" id="ARBA00012552"/>
    </source>
</evidence>
<evidence type="ECO:0000313" key="13">
    <source>
        <dbReference type="EMBL" id="KFM25665.1"/>
    </source>
</evidence>
<dbReference type="InterPro" id="IPR001650">
    <property type="entry name" value="Helicase_C-like"/>
</dbReference>
<dbReference type="NCBIfam" id="NF010052">
    <property type="entry name" value="PRK13529.1"/>
    <property type="match status" value="1"/>
</dbReference>
<comment type="catalytic activity">
    <reaction evidence="10">
        <text>ATP + H2O = ADP + phosphate + H(+)</text>
        <dbReference type="Rhea" id="RHEA:13065"/>
        <dbReference type="ChEBI" id="CHEBI:15377"/>
        <dbReference type="ChEBI" id="CHEBI:15378"/>
        <dbReference type="ChEBI" id="CHEBI:30616"/>
        <dbReference type="ChEBI" id="CHEBI:43474"/>
        <dbReference type="ChEBI" id="CHEBI:456216"/>
        <dbReference type="EC" id="3.6.4.13"/>
    </reaction>
</comment>
<dbReference type="GO" id="GO:0005524">
    <property type="term" value="F:ATP binding"/>
    <property type="evidence" value="ECO:0007669"/>
    <property type="project" value="UniProtKB-KW"/>
</dbReference>
<dbReference type="InterPro" id="IPR046346">
    <property type="entry name" value="Aminoacid_DH-like_N_sf"/>
</dbReference>
<dbReference type="SMART" id="SM00490">
    <property type="entry name" value="HELICc"/>
    <property type="match status" value="1"/>
</dbReference>
<dbReference type="KEGG" id="apro:F751_2507"/>
<dbReference type="OrthoDB" id="10253254at2759"/>
<dbReference type="InterPro" id="IPR036291">
    <property type="entry name" value="NAD(P)-bd_dom_sf"/>
</dbReference>
<dbReference type="SMART" id="SM01274">
    <property type="entry name" value="malic"/>
    <property type="match status" value="1"/>
</dbReference>
<dbReference type="SUPFAM" id="SSF53223">
    <property type="entry name" value="Aminoacid dehydrogenase-like, N-terminal domain"/>
    <property type="match status" value="1"/>
</dbReference>
<keyword evidence="6" id="KW-0378">Hydrolase</keyword>
<dbReference type="InterPro" id="IPR001891">
    <property type="entry name" value="Malic_OxRdtase"/>
</dbReference>
<dbReference type="RefSeq" id="XP_011398561.1">
    <property type="nucleotide sequence ID" value="XM_011400259.1"/>
</dbReference>
<dbReference type="SUPFAM" id="SSF51735">
    <property type="entry name" value="NAD(P)-binding Rossmann-fold domains"/>
    <property type="match status" value="1"/>
</dbReference>
<dbReference type="EC" id="3.6.4.13" evidence="4"/>
<evidence type="ECO:0000259" key="12">
    <source>
        <dbReference type="PROSITE" id="PS51194"/>
    </source>
</evidence>
<dbReference type="PROSITE" id="PS51194">
    <property type="entry name" value="HELICASE_CTER"/>
    <property type="match status" value="1"/>
</dbReference>
<dbReference type="Pfam" id="PF04408">
    <property type="entry name" value="WHD_HA2"/>
    <property type="match status" value="1"/>
</dbReference>
<dbReference type="Pfam" id="PF07717">
    <property type="entry name" value="OB_NTP_bind"/>
    <property type="match status" value="1"/>
</dbReference>
<evidence type="ECO:0000256" key="10">
    <source>
        <dbReference type="ARBA" id="ARBA00047984"/>
    </source>
</evidence>
<dbReference type="PROSITE" id="PS00690">
    <property type="entry name" value="DEAH_ATP_HELICASE"/>
    <property type="match status" value="1"/>
</dbReference>
<dbReference type="InterPro" id="IPR007502">
    <property type="entry name" value="Helicase-assoc_dom"/>
</dbReference>
<dbReference type="InterPro" id="IPR012302">
    <property type="entry name" value="Malic_NAD-bd"/>
</dbReference>
<dbReference type="eggNOG" id="KOG1257">
    <property type="taxonomic scope" value="Eukaryota"/>
</dbReference>
<dbReference type="PANTHER" id="PTHR23406:SF32">
    <property type="entry name" value="NADP-DEPENDENT MALIC ENZYME"/>
    <property type="match status" value="1"/>
</dbReference>
<evidence type="ECO:0000259" key="11">
    <source>
        <dbReference type="PROSITE" id="PS51192"/>
    </source>
</evidence>
<dbReference type="CDD" id="cd18791">
    <property type="entry name" value="SF2_C_RHA"/>
    <property type="match status" value="1"/>
</dbReference>
<dbReference type="PROSITE" id="PS51192">
    <property type="entry name" value="HELICASE_ATP_BIND_1"/>
    <property type="match status" value="1"/>
</dbReference>
<dbReference type="GeneID" id="23613898"/>
<keyword evidence="14" id="KW-1185">Reference proteome</keyword>
<dbReference type="SMART" id="SM00847">
    <property type="entry name" value="HA2"/>
    <property type="match status" value="1"/>
</dbReference>
<comment type="similarity">
    <text evidence="3">Belongs to the DEAD box helicase family. DEAH subfamily.</text>
</comment>
<keyword evidence="8" id="KW-0067">ATP-binding</keyword>
<dbReference type="GO" id="GO:0006108">
    <property type="term" value="P:malate metabolic process"/>
    <property type="evidence" value="ECO:0007669"/>
    <property type="project" value="TreeGrafter"/>
</dbReference>
<dbReference type="PRINTS" id="PR00072">
    <property type="entry name" value="MALOXRDTASE"/>
</dbReference>
<dbReference type="Proteomes" id="UP000028924">
    <property type="component" value="Unassembled WGS sequence"/>
</dbReference>
<dbReference type="Gene3D" id="3.40.50.300">
    <property type="entry name" value="P-loop containing nucleotide triphosphate hydrolases"/>
    <property type="match status" value="2"/>
</dbReference>
<dbReference type="InterPro" id="IPR048333">
    <property type="entry name" value="HA2_WH"/>
</dbReference>
<dbReference type="InterPro" id="IPR037062">
    <property type="entry name" value="Malic_N_dom_sf"/>
</dbReference>
<dbReference type="GO" id="GO:0003724">
    <property type="term" value="F:RNA helicase activity"/>
    <property type="evidence" value="ECO:0007669"/>
    <property type="project" value="UniProtKB-EC"/>
</dbReference>
<evidence type="ECO:0000256" key="8">
    <source>
        <dbReference type="ARBA" id="ARBA00022840"/>
    </source>
</evidence>
<dbReference type="Pfam" id="PF00390">
    <property type="entry name" value="malic"/>
    <property type="match status" value="1"/>
</dbReference>
<dbReference type="AlphaFoldDB" id="A0A087SIW1"/>
<evidence type="ECO:0000256" key="7">
    <source>
        <dbReference type="ARBA" id="ARBA00022806"/>
    </source>
</evidence>
<keyword evidence="7 13" id="KW-0347">Helicase</keyword>
<evidence type="ECO:0000256" key="1">
    <source>
        <dbReference type="ARBA" id="ARBA00001946"/>
    </source>
</evidence>
<dbReference type="SMART" id="SM00487">
    <property type="entry name" value="DEXDc"/>
    <property type="match status" value="1"/>
</dbReference>
<dbReference type="Pfam" id="PF00271">
    <property type="entry name" value="Helicase_C"/>
    <property type="match status" value="1"/>
</dbReference>
<evidence type="ECO:0000256" key="6">
    <source>
        <dbReference type="ARBA" id="ARBA00022801"/>
    </source>
</evidence>
<protein>
    <recommendedName>
        <fullName evidence="4">RNA helicase</fullName>
        <ecNumber evidence="4">3.6.4.13</ecNumber>
    </recommendedName>
</protein>
<dbReference type="PANTHER" id="PTHR23406">
    <property type="entry name" value="MALIC ENZYME-RELATED"/>
    <property type="match status" value="1"/>
</dbReference>
<gene>
    <name evidence="13" type="ORF">F751_2507</name>
</gene>
<evidence type="ECO:0000256" key="3">
    <source>
        <dbReference type="ARBA" id="ARBA00008792"/>
    </source>
</evidence>
<accession>A0A087SIW1</accession>
<dbReference type="InterPro" id="IPR027417">
    <property type="entry name" value="P-loop_NTPase"/>
</dbReference>
<dbReference type="eggNOG" id="KOG0922">
    <property type="taxonomic scope" value="Eukaryota"/>
</dbReference>
<dbReference type="SMART" id="SM00919">
    <property type="entry name" value="Malic_M"/>
    <property type="match status" value="1"/>
</dbReference>
<name>A0A087SIW1_AUXPR</name>
<dbReference type="EMBL" id="KL662122">
    <property type="protein sequence ID" value="KFM25665.1"/>
    <property type="molecule type" value="Genomic_DNA"/>
</dbReference>
<dbReference type="Gene3D" id="3.40.50.720">
    <property type="entry name" value="NAD(P)-binding Rossmann-like Domain"/>
    <property type="match status" value="1"/>
</dbReference>
<sequence>MAPSPTPGWLTNDDPRFPYHPESAVRPSVIKSRGMEILQNPVYNKGTAHSLVERERLGLRGLLPPSVLPVQRQLSRTMDRYWHGSDFIDPSQVDSGGVTHEHTRKWLVLSDLQDRNETLFYKCLMDNFVEMAPIIYTPTVGWACMNYHKLYRRPRGMYFSAADKGMMSTMVHNWPHDHVDAIVVTDGSRILGLGDLGCNGLGIPIGKLDLYVAAGGFHPSRVLPCVIDVGTNNEALRCDQWYMGLKQPRLAGDAYYQLVDEFVQAVMGRWPHAVLQFEDFALEHAGPLLKRYRDHHTVFNDDIQARCGRAHLTHLILVKAGQTPHPNSPTATTPNPTYQGTACVALSGLYGALRVLGKSHADLTAQRILVVGAGSAGMGVVTMIAKGMQAHGLTPEAAAANFHVIDDRGLITTARECLPPHVVRFARSDEQSTEGESLVECITRVRPTVLIGLAGAGRLFTPPVLQTLAAYCDRPIIFPMSNPTARMECTHEEAIRYTNGRAVFAAGSPEPPVVWHGVTKVPSQANNMYIFPGVALGALLARAGTVSDAMLMAAAEALAAETRPEELELGMVFPNMDRIRDISVAVATGVIKAADGLIQNKKLLEAIDAGPEELKAFIHNHMYGFLRGLWGIVGLREGWTAGGKMIACTQPRRLAAMTVAARVSEEMGCSLGREVGYAIRFEDRTEKGRTCIKFCTDGVLLREMMSDPLLTDYSVIMVDEAHERSLATDLLLGLLKKIQRQRPDLRIIISSATIEAERMAAFFRAPTAASKPRGHPLQHSEAGADQFSGNPALLSVEGRAHHVQVHYLDEPCSDYLAAAVEAALQVHRQELPGDILIFLTGQDECQAAVRLLEEESQKSGHRSGQLRLQAMPLYAGLPAAQQLEALSPAPRGVRKAIVATNIAETSLTLEGVVYVIDSCFAKQRAYNPLTGLQSVLITPISRASSAQRAGRAGRVRPGHAFRLCTEAGWEALPAATVPEMQRCDLAGAVLQLKALGIGNIMRFEWLAPPPPETMIRALESLHALGALGLDAKLTAPLGNHMAAMPLDPFLSKMLLEGCSRGCVQEMLTIVAMLSVESIWAPGNKVEVDEAKARFGVAEGDLPSFLNIWKAWLARVRDKRWSYKNYVSHRSMLRAADIRFQLESHLKRAGLDWRSTALGPGAQGDAASGLLTVRKACAAGLFMQAARLTEELVLDKADARDAGASVYRLVRSGGGEAAAAKLRIHHSSVLFRCRPSWVCFYGAEQNNTGWYEMRDIAVIEPDWLTELAPHMYAMVHAHRH</sequence>
<dbReference type="STRING" id="3075.A0A087SIW1"/>
<evidence type="ECO:0000256" key="9">
    <source>
        <dbReference type="ARBA" id="ARBA00023002"/>
    </source>
</evidence>
<dbReference type="Gene3D" id="1.20.120.1080">
    <property type="match status" value="1"/>
</dbReference>
<dbReference type="InterPro" id="IPR014001">
    <property type="entry name" value="Helicase_ATP-bd"/>
</dbReference>
<proteinExistence type="inferred from homology"/>
<evidence type="ECO:0000256" key="2">
    <source>
        <dbReference type="ARBA" id="ARBA00008785"/>
    </source>
</evidence>
<reference evidence="13 14" key="1">
    <citation type="journal article" date="2014" name="BMC Genomics">
        <title>Oil accumulation mechanisms of the oleaginous microalga Chlorella protothecoides revealed through its genome, transcriptomes, and proteomes.</title>
        <authorList>
            <person name="Gao C."/>
            <person name="Wang Y."/>
            <person name="Shen Y."/>
            <person name="Yan D."/>
            <person name="He X."/>
            <person name="Dai J."/>
            <person name="Wu Q."/>
        </authorList>
    </citation>
    <scope>NUCLEOTIDE SEQUENCE [LARGE SCALE GENOMIC DNA]</scope>
    <source>
        <strain evidence="13 14">0710</strain>
    </source>
</reference>
<dbReference type="GO" id="GO:0051287">
    <property type="term" value="F:NAD binding"/>
    <property type="evidence" value="ECO:0007669"/>
    <property type="project" value="InterPro"/>
</dbReference>
<keyword evidence="5" id="KW-0547">Nucleotide-binding</keyword>
<feature type="domain" description="Helicase ATP-binding" evidence="11">
    <location>
        <begin position="573"/>
        <end position="772"/>
    </location>
</feature>
<dbReference type="FunFam" id="3.40.50.300:FF:000578">
    <property type="entry name" value="probable ATP-dependent RNA helicase DHX35"/>
    <property type="match status" value="1"/>
</dbReference>
<evidence type="ECO:0000256" key="5">
    <source>
        <dbReference type="ARBA" id="ARBA00022741"/>
    </source>
</evidence>
<dbReference type="Pfam" id="PF21010">
    <property type="entry name" value="HA2_C"/>
    <property type="match status" value="1"/>
</dbReference>
<dbReference type="GO" id="GO:0005739">
    <property type="term" value="C:mitochondrion"/>
    <property type="evidence" value="ECO:0007669"/>
    <property type="project" value="TreeGrafter"/>
</dbReference>
<dbReference type="GO" id="GO:0016787">
    <property type="term" value="F:hydrolase activity"/>
    <property type="evidence" value="ECO:0007669"/>
    <property type="project" value="UniProtKB-KW"/>
</dbReference>
<dbReference type="InterPro" id="IPR002464">
    <property type="entry name" value="DNA/RNA_helicase_DEAH_CS"/>
</dbReference>
<dbReference type="GO" id="GO:0004471">
    <property type="term" value="F:malate dehydrogenase (decarboxylating) (NAD+) activity"/>
    <property type="evidence" value="ECO:0007669"/>
    <property type="project" value="TreeGrafter"/>
</dbReference>
<comment type="cofactor">
    <cofactor evidence="1">
        <name>Mg(2+)</name>
        <dbReference type="ChEBI" id="CHEBI:18420"/>
    </cofactor>
</comment>
<organism evidence="13 14">
    <name type="scientific">Auxenochlorella protothecoides</name>
    <name type="common">Green microalga</name>
    <name type="synonym">Chlorella protothecoides</name>
    <dbReference type="NCBI Taxonomy" id="3075"/>
    <lineage>
        <taxon>Eukaryota</taxon>
        <taxon>Viridiplantae</taxon>
        <taxon>Chlorophyta</taxon>
        <taxon>core chlorophytes</taxon>
        <taxon>Trebouxiophyceae</taxon>
        <taxon>Chlorellales</taxon>
        <taxon>Chlorellaceae</taxon>
        <taxon>Auxenochlorella</taxon>
    </lineage>
</organism>
<evidence type="ECO:0000313" key="14">
    <source>
        <dbReference type="Proteomes" id="UP000028924"/>
    </source>
</evidence>